<keyword evidence="2" id="KW-1185">Reference proteome</keyword>
<protein>
    <submittedName>
        <fullName evidence="1">Uncharacterized protein</fullName>
    </submittedName>
</protein>
<dbReference type="EMBL" id="LNQM01000010">
    <property type="protein sequence ID" value="KSU70417.1"/>
    <property type="molecule type" value="Genomic_DNA"/>
</dbReference>
<comment type="caution">
    <text evidence="1">The sequence shown here is derived from an EMBL/GenBank/DDBJ whole genome shotgun (WGS) entry which is preliminary data.</text>
</comment>
<dbReference type="Proteomes" id="UP000053199">
    <property type="component" value="Unassembled WGS sequence"/>
</dbReference>
<evidence type="ECO:0000313" key="1">
    <source>
        <dbReference type="EMBL" id="KSU70417.1"/>
    </source>
</evidence>
<name>A0A0V8I7Q6_9MICC</name>
<accession>A0A0V8I7Q6</accession>
<gene>
    <name evidence="1" type="ORF">AS031_17645</name>
</gene>
<evidence type="ECO:0000313" key="2">
    <source>
        <dbReference type="Proteomes" id="UP000053199"/>
    </source>
</evidence>
<reference evidence="1 2" key="1">
    <citation type="journal article" date="2014" name="Arch. Microbiol.">
        <title>Arthrobacter enclensis sp. nov., isolated from sediment sample.</title>
        <authorList>
            <person name="Dastager S.G."/>
            <person name="Liu Q."/>
            <person name="Tang S.K."/>
            <person name="Krishnamurthi S."/>
            <person name="Lee J.C."/>
            <person name="Li W.J."/>
        </authorList>
    </citation>
    <scope>NUCLEOTIDE SEQUENCE [LARGE SCALE GENOMIC DNA]</scope>
    <source>
        <strain evidence="1 2">NIO-1008</strain>
    </source>
</reference>
<proteinExistence type="predicted"/>
<organism evidence="1 2">
    <name type="scientific">Pseudarthrobacter enclensis</name>
    <dbReference type="NCBI Taxonomy" id="993070"/>
    <lineage>
        <taxon>Bacteria</taxon>
        <taxon>Bacillati</taxon>
        <taxon>Actinomycetota</taxon>
        <taxon>Actinomycetes</taxon>
        <taxon>Micrococcales</taxon>
        <taxon>Micrococcaceae</taxon>
        <taxon>Pseudarthrobacter</taxon>
    </lineage>
</organism>
<sequence length="136" mass="15150">MINLQKSPWGGESFYLNLGWDPAVASGEFRSENSCVFGLRAENIDVIPSIDFVRPDGLAARDLPGIILLDAEMSSRIPEDSFVKQLIDVIVVPIADFMDRTPALQDLVPLLTEKPHLAFIPVREELKRRGFTLPAM</sequence>
<dbReference type="STRING" id="993070.AS031_17645"/>
<dbReference type="AlphaFoldDB" id="A0A0V8I7Q6"/>